<reference evidence="1" key="1">
    <citation type="journal article" date="2023" name="G3 (Bethesda)">
        <title>A reference genome for the long-term kleptoplast-retaining sea slug Elysia crispata morphotype clarki.</title>
        <authorList>
            <person name="Eastman K.E."/>
            <person name="Pendleton A.L."/>
            <person name="Shaikh M.A."/>
            <person name="Suttiyut T."/>
            <person name="Ogas R."/>
            <person name="Tomko P."/>
            <person name="Gavelis G."/>
            <person name="Widhalm J.R."/>
            <person name="Wisecaver J.H."/>
        </authorList>
    </citation>
    <scope>NUCLEOTIDE SEQUENCE</scope>
    <source>
        <strain evidence="1">ECLA1</strain>
    </source>
</reference>
<dbReference type="AlphaFoldDB" id="A0AAE1DND3"/>
<dbReference type="EMBL" id="JAWDGP010003273">
    <property type="protein sequence ID" value="KAK3775798.1"/>
    <property type="molecule type" value="Genomic_DNA"/>
</dbReference>
<sequence>MELDMCCSNGSRGYEDMKSSFVNTAQPQQLVADLKDPITAANSEQNHPRVSLSVGRLISQDALERHATAQ</sequence>
<comment type="caution">
    <text evidence="1">The sequence shown here is derived from an EMBL/GenBank/DDBJ whole genome shotgun (WGS) entry which is preliminary data.</text>
</comment>
<organism evidence="1 2">
    <name type="scientific">Elysia crispata</name>
    <name type="common">lettuce slug</name>
    <dbReference type="NCBI Taxonomy" id="231223"/>
    <lineage>
        <taxon>Eukaryota</taxon>
        <taxon>Metazoa</taxon>
        <taxon>Spiralia</taxon>
        <taxon>Lophotrochozoa</taxon>
        <taxon>Mollusca</taxon>
        <taxon>Gastropoda</taxon>
        <taxon>Heterobranchia</taxon>
        <taxon>Euthyneura</taxon>
        <taxon>Panpulmonata</taxon>
        <taxon>Sacoglossa</taxon>
        <taxon>Placobranchoidea</taxon>
        <taxon>Plakobranchidae</taxon>
        <taxon>Elysia</taxon>
    </lineage>
</organism>
<dbReference type="Proteomes" id="UP001283361">
    <property type="component" value="Unassembled WGS sequence"/>
</dbReference>
<accession>A0AAE1DND3</accession>
<proteinExistence type="predicted"/>
<evidence type="ECO:0000313" key="2">
    <source>
        <dbReference type="Proteomes" id="UP001283361"/>
    </source>
</evidence>
<protein>
    <submittedName>
        <fullName evidence="1">Uncharacterized protein</fullName>
    </submittedName>
</protein>
<name>A0AAE1DND3_9GAST</name>
<gene>
    <name evidence="1" type="ORF">RRG08_047986</name>
</gene>
<keyword evidence="2" id="KW-1185">Reference proteome</keyword>
<evidence type="ECO:0000313" key="1">
    <source>
        <dbReference type="EMBL" id="KAK3775798.1"/>
    </source>
</evidence>